<evidence type="ECO:0000313" key="2">
    <source>
        <dbReference type="Proteomes" id="UP000323819"/>
    </source>
</evidence>
<gene>
    <name evidence="1" type="ORF">FXF03_10910</name>
</gene>
<organism evidence="1 2">
    <name type="scientific">Vibrio cholerae</name>
    <dbReference type="NCBI Taxonomy" id="666"/>
    <lineage>
        <taxon>Bacteria</taxon>
        <taxon>Pseudomonadati</taxon>
        <taxon>Pseudomonadota</taxon>
        <taxon>Gammaproteobacteria</taxon>
        <taxon>Vibrionales</taxon>
        <taxon>Vibrionaceae</taxon>
        <taxon>Vibrio</taxon>
    </lineage>
</organism>
<name>A0ABD7SK04_VIBCL</name>
<dbReference type="AlphaFoldDB" id="A0ABD7SK04"/>
<dbReference type="Proteomes" id="UP000323819">
    <property type="component" value="Unassembled WGS sequence"/>
</dbReference>
<sequence>MKSHALGIAACLCEPVNFVRRVSYFLFVRTKKTSTIPCNVKKNISATQKNRPVNRLPQFFVQFSIDNTG</sequence>
<accession>A0ABD7SK04</accession>
<reference evidence="1 2" key="1">
    <citation type="submission" date="2019-06" db="EMBL/GenBank/DDBJ databases">
        <title>Vibrio cholerae phylogeny based on whole-genome sequencing reveals genetic diversity and population strucutre.</title>
        <authorList>
            <person name="Zhiqiu Y."/>
            <person name="Bin L."/>
            <person name="Lingyan J."/>
        </authorList>
    </citation>
    <scope>NUCLEOTIDE SEQUENCE [LARGE SCALE GENOMIC DNA]</scope>
    <source>
        <strain evidence="1 2">N2814</strain>
    </source>
</reference>
<comment type="caution">
    <text evidence="1">The sequence shown here is derived from an EMBL/GenBank/DDBJ whole genome shotgun (WGS) entry which is preliminary data.</text>
</comment>
<protein>
    <submittedName>
        <fullName evidence="1">Uncharacterized protein</fullName>
    </submittedName>
</protein>
<proteinExistence type="predicted"/>
<dbReference type="EMBL" id="VSIJ01000033">
    <property type="protein sequence ID" value="TXX64977.1"/>
    <property type="molecule type" value="Genomic_DNA"/>
</dbReference>
<evidence type="ECO:0000313" key="1">
    <source>
        <dbReference type="EMBL" id="TXX64977.1"/>
    </source>
</evidence>